<name>A0A1F6F2H4_9BACT</name>
<dbReference type="InterPro" id="IPR002477">
    <property type="entry name" value="Peptidoglycan-bd-like"/>
</dbReference>
<evidence type="ECO:0000313" key="2">
    <source>
        <dbReference type="EMBL" id="OGG80078.1"/>
    </source>
</evidence>
<feature type="domain" description="Peptidoglycan binding-like" evidence="1">
    <location>
        <begin position="13"/>
        <end position="69"/>
    </location>
</feature>
<dbReference type="AlphaFoldDB" id="A0A1F6F2H4"/>
<dbReference type="InterPro" id="IPR036365">
    <property type="entry name" value="PGBD-like_sf"/>
</dbReference>
<evidence type="ECO:0000313" key="3">
    <source>
        <dbReference type="Proteomes" id="UP000177372"/>
    </source>
</evidence>
<comment type="caution">
    <text evidence="2">The sequence shown here is derived from an EMBL/GenBank/DDBJ whole genome shotgun (WGS) entry which is preliminary data.</text>
</comment>
<organism evidence="2 3">
    <name type="scientific">Candidatus Kaiserbacteria bacterium RIFCSPLOWO2_01_FULL_54_13</name>
    <dbReference type="NCBI Taxonomy" id="1798512"/>
    <lineage>
        <taxon>Bacteria</taxon>
        <taxon>Candidatus Kaiseribacteriota</taxon>
    </lineage>
</organism>
<dbReference type="EMBL" id="MFLZ01000013">
    <property type="protein sequence ID" value="OGG80078.1"/>
    <property type="molecule type" value="Genomic_DNA"/>
</dbReference>
<accession>A0A1F6F2H4</accession>
<dbReference type="Proteomes" id="UP000177372">
    <property type="component" value="Unassembled WGS sequence"/>
</dbReference>
<gene>
    <name evidence="2" type="ORF">A3A39_02720</name>
</gene>
<dbReference type="Pfam" id="PF01471">
    <property type="entry name" value="PG_binding_1"/>
    <property type="match status" value="1"/>
</dbReference>
<proteinExistence type="predicted"/>
<dbReference type="SUPFAM" id="SSF47090">
    <property type="entry name" value="PGBD-like"/>
    <property type="match status" value="1"/>
</dbReference>
<evidence type="ECO:0000259" key="1">
    <source>
        <dbReference type="Pfam" id="PF01471"/>
    </source>
</evidence>
<dbReference type="InterPro" id="IPR036366">
    <property type="entry name" value="PGBDSf"/>
</dbReference>
<reference evidence="2 3" key="1">
    <citation type="journal article" date="2016" name="Nat. Commun.">
        <title>Thousands of microbial genomes shed light on interconnected biogeochemical processes in an aquifer system.</title>
        <authorList>
            <person name="Anantharaman K."/>
            <person name="Brown C.T."/>
            <person name="Hug L.A."/>
            <person name="Sharon I."/>
            <person name="Castelle C.J."/>
            <person name="Probst A.J."/>
            <person name="Thomas B.C."/>
            <person name="Singh A."/>
            <person name="Wilkins M.J."/>
            <person name="Karaoz U."/>
            <person name="Brodie E.L."/>
            <person name="Williams K.H."/>
            <person name="Hubbard S.S."/>
            <person name="Banfield J.F."/>
        </authorList>
    </citation>
    <scope>NUCLEOTIDE SEQUENCE [LARGE SCALE GENOMIC DNA]</scope>
</reference>
<sequence length="104" mass="11226">MISYILEPGDDRHSLVKALQGVLLAGRFGQRLQVNGVYGDATSEAVKRLQEKLGVPPNGVYDRRTQIALMNVSGVDIVKLHDAFNNTPASALTSHHRASSGVET</sequence>
<protein>
    <recommendedName>
        <fullName evidence="1">Peptidoglycan binding-like domain-containing protein</fullName>
    </recommendedName>
</protein>
<dbReference type="Gene3D" id="1.10.101.10">
    <property type="entry name" value="PGBD-like superfamily/PGBD"/>
    <property type="match status" value="1"/>
</dbReference>